<dbReference type="InterPro" id="IPR037891">
    <property type="entry name" value="Cdil-like_sf"/>
</dbReference>
<dbReference type="SUPFAM" id="SSF160207">
    <property type="entry name" value="NMB0488-like"/>
    <property type="match status" value="1"/>
</dbReference>
<organism evidence="1 2">
    <name type="scientific">Sphingomonas endophytica</name>
    <dbReference type="NCBI Taxonomy" id="869719"/>
    <lineage>
        <taxon>Bacteria</taxon>
        <taxon>Pseudomonadati</taxon>
        <taxon>Pseudomonadota</taxon>
        <taxon>Alphaproteobacteria</taxon>
        <taxon>Sphingomonadales</taxon>
        <taxon>Sphingomonadaceae</taxon>
        <taxon>Sphingomonas</taxon>
    </lineage>
</organism>
<dbReference type="InterPro" id="IPR009888">
    <property type="entry name" value="CdiI_Proteobact"/>
</dbReference>
<dbReference type="Gene3D" id="3.40.1590.10">
    <property type="entry name" value="NMB0488-like"/>
    <property type="match status" value="1"/>
</dbReference>
<dbReference type="Proteomes" id="UP000522313">
    <property type="component" value="Unassembled WGS sequence"/>
</dbReference>
<gene>
    <name evidence="1" type="ORF">F4693_001630</name>
</gene>
<dbReference type="AlphaFoldDB" id="A0A7X0JDK2"/>
<dbReference type="EMBL" id="JACHBT010000007">
    <property type="protein sequence ID" value="MBB6504657.1"/>
    <property type="molecule type" value="Genomic_DNA"/>
</dbReference>
<comment type="caution">
    <text evidence="1">The sequence shown here is derived from an EMBL/GenBank/DDBJ whole genome shotgun (WGS) entry which is preliminary data.</text>
</comment>
<proteinExistence type="predicted"/>
<evidence type="ECO:0000313" key="1">
    <source>
        <dbReference type="EMBL" id="MBB6504657.1"/>
    </source>
</evidence>
<sequence length="166" mass="19287">MNEQKIPVSHPRASVYEHPKFLFVETYSGYRSGWADPEGKKIYLPPDAQNSEIGDSLISALSASRVFTLENRPIIVRETFAEWYEDWVADVMRRYGFKTRRSLFKPLKSIGVDQYHGQVHLRPSWHDRLESWSGFRGCEETYIHLPYPNDPEVIGQAVRLALSRCI</sequence>
<evidence type="ECO:0000313" key="2">
    <source>
        <dbReference type="Proteomes" id="UP000522313"/>
    </source>
</evidence>
<name>A0A7X0JDK2_9SPHN</name>
<protein>
    <recommendedName>
        <fullName evidence="3">DUF1436 family protein</fullName>
    </recommendedName>
</protein>
<reference evidence="1 2" key="2">
    <citation type="submission" date="2020-08" db="EMBL/GenBank/DDBJ databases">
        <authorList>
            <person name="Partida-Martinez L."/>
            <person name="Huntemann M."/>
            <person name="Clum A."/>
            <person name="Wang J."/>
            <person name="Palaniappan K."/>
            <person name="Ritter S."/>
            <person name="Chen I.-M."/>
            <person name="Stamatis D."/>
            <person name="Reddy T."/>
            <person name="O'Malley R."/>
            <person name="Daum C."/>
            <person name="Shapiro N."/>
            <person name="Ivanova N."/>
            <person name="Kyrpides N."/>
            <person name="Woyke T."/>
        </authorList>
    </citation>
    <scope>NUCLEOTIDE SEQUENCE [LARGE SCALE GENOMIC DNA]</scope>
    <source>
        <strain evidence="1 2">AS3.13</strain>
    </source>
</reference>
<dbReference type="CDD" id="cd13445">
    <property type="entry name" value="CDI_inhibitor_EC869_like"/>
    <property type="match status" value="1"/>
</dbReference>
<reference evidence="1 2" key="1">
    <citation type="submission" date="2020-08" db="EMBL/GenBank/DDBJ databases">
        <title>The Agave Microbiome: Exploring the role of microbial communities in plant adaptations to desert environments.</title>
        <authorList>
            <person name="Partida-Martinez L.P."/>
        </authorList>
    </citation>
    <scope>NUCLEOTIDE SEQUENCE [LARGE SCALE GENOMIC DNA]</scope>
    <source>
        <strain evidence="1 2">AS3.13</strain>
    </source>
</reference>
<accession>A0A7X0JDK2</accession>
<dbReference type="RefSeq" id="WP_184505054.1">
    <property type="nucleotide sequence ID" value="NZ_JACHBT010000007.1"/>
</dbReference>
<evidence type="ECO:0008006" key="3">
    <source>
        <dbReference type="Google" id="ProtNLM"/>
    </source>
</evidence>
<dbReference type="Pfam" id="PF07262">
    <property type="entry name" value="CdiI"/>
    <property type="match status" value="1"/>
</dbReference>